<sequence length="105" mass="11714">MIEPIALKDFFIGFFSSALIILAGAGYALLYAWSKIKSNSRIKWLAYLCYAVLLVSVAELTRAANFSGLWLTLSVVMAIGYFFAPIGIWHLCDKTHTETTTEDNQ</sequence>
<evidence type="ECO:0008006" key="4">
    <source>
        <dbReference type="Google" id="ProtNLM"/>
    </source>
</evidence>
<feature type="transmembrane region" description="Helical" evidence="1">
    <location>
        <begin position="70"/>
        <end position="92"/>
    </location>
</feature>
<dbReference type="STRING" id="857087.Metme_2509"/>
<feature type="transmembrane region" description="Helical" evidence="1">
    <location>
        <begin position="44"/>
        <end position="64"/>
    </location>
</feature>
<dbReference type="HOGENOM" id="CLU_2233362_0_0_6"/>
<accession>F9ZWQ3</accession>
<reference evidence="2 3" key="1">
    <citation type="journal article" date="2011" name="J. Bacteriol.">
        <title>Complete Genome Sequence of the Aerobic Marine Methanotroph Methylomonas methanica MC09.</title>
        <authorList>
            <person name="Boden R."/>
            <person name="Cunliffe M."/>
            <person name="Scanlan J."/>
            <person name="Moussard H."/>
            <person name="Kits K.D."/>
            <person name="Klotz M.G."/>
            <person name="Jetten M.S."/>
            <person name="Vuilleumier S."/>
            <person name="Han J."/>
            <person name="Peters L."/>
            <person name="Mikhailova N."/>
            <person name="Teshima H."/>
            <person name="Tapia R."/>
            <person name="Kyrpides N."/>
            <person name="Ivanova N."/>
            <person name="Pagani I."/>
            <person name="Cheng J.F."/>
            <person name="Goodwin L."/>
            <person name="Han C."/>
            <person name="Hauser L."/>
            <person name="Land M.L."/>
            <person name="Lapidus A."/>
            <person name="Lucas S."/>
            <person name="Pitluck S."/>
            <person name="Woyke T."/>
            <person name="Stein L."/>
            <person name="Murrell J.C."/>
        </authorList>
    </citation>
    <scope>NUCLEOTIDE SEQUENCE [LARGE SCALE GENOMIC DNA]</scope>
    <source>
        <strain evidence="2 3">MC09</strain>
    </source>
</reference>
<proteinExistence type="predicted"/>
<evidence type="ECO:0000313" key="2">
    <source>
        <dbReference type="EMBL" id="AEG00900.1"/>
    </source>
</evidence>
<dbReference type="OrthoDB" id="5570031at2"/>
<gene>
    <name evidence="2" type="ordered locus">Metme_2509</name>
</gene>
<dbReference type="AlphaFoldDB" id="F9ZWQ3"/>
<dbReference type="KEGG" id="mmt:Metme_2509"/>
<keyword evidence="1" id="KW-0812">Transmembrane</keyword>
<dbReference type="eggNOG" id="ENOG5031NHB">
    <property type="taxonomic scope" value="Bacteria"/>
</dbReference>
<keyword evidence="1" id="KW-0472">Membrane</keyword>
<reference evidence="3" key="3">
    <citation type="submission" date="2011-05" db="EMBL/GenBank/DDBJ databases">
        <title>Complete sequence of Methylomonas methanica MC09.</title>
        <authorList>
            <consortium name="US DOE Joint Genome Institute"/>
            <person name="Lucas S."/>
            <person name="Han J."/>
            <person name="Lapidus A."/>
            <person name="Cheng J.-F."/>
            <person name="Goodwin L."/>
            <person name="Pitluck S."/>
            <person name="Peters L."/>
            <person name="Mikhailova N."/>
            <person name="Teshima H."/>
            <person name="Han C."/>
            <person name="Tapia R."/>
            <person name="Land M."/>
            <person name="Hauser L."/>
            <person name="Kyrpides N."/>
            <person name="Ivanova N."/>
            <person name="Pagani I."/>
            <person name="Stein L."/>
            <person name="Woyke T."/>
        </authorList>
    </citation>
    <scope>NUCLEOTIDE SEQUENCE [LARGE SCALE GENOMIC DNA]</scope>
    <source>
        <strain evidence="3">MC09</strain>
    </source>
</reference>
<keyword evidence="1" id="KW-1133">Transmembrane helix</keyword>
<protein>
    <recommendedName>
        <fullName evidence="4">Holin</fullName>
    </recommendedName>
</protein>
<dbReference type="Proteomes" id="UP000008888">
    <property type="component" value="Chromosome"/>
</dbReference>
<evidence type="ECO:0000256" key="1">
    <source>
        <dbReference type="SAM" id="Phobius"/>
    </source>
</evidence>
<evidence type="ECO:0000313" key="3">
    <source>
        <dbReference type="Proteomes" id="UP000008888"/>
    </source>
</evidence>
<name>F9ZWQ3_METMM</name>
<dbReference type="EMBL" id="CP002738">
    <property type="protein sequence ID" value="AEG00900.1"/>
    <property type="molecule type" value="Genomic_DNA"/>
</dbReference>
<organism evidence="2 3">
    <name type="scientific">Methylomonas methanica (strain DSM 25384 / MC09)</name>
    <dbReference type="NCBI Taxonomy" id="857087"/>
    <lineage>
        <taxon>Bacteria</taxon>
        <taxon>Pseudomonadati</taxon>
        <taxon>Pseudomonadota</taxon>
        <taxon>Gammaproteobacteria</taxon>
        <taxon>Methylococcales</taxon>
        <taxon>Methylococcaceae</taxon>
        <taxon>Methylomonas</taxon>
    </lineage>
</organism>
<keyword evidence="3" id="KW-1185">Reference proteome</keyword>
<feature type="transmembrane region" description="Helical" evidence="1">
    <location>
        <begin position="12"/>
        <end position="32"/>
    </location>
</feature>
<dbReference type="RefSeq" id="WP_013819136.1">
    <property type="nucleotide sequence ID" value="NC_015572.1"/>
</dbReference>
<reference key="2">
    <citation type="submission" date="2011-05" db="EMBL/GenBank/DDBJ databases">
        <title>Complete genome sequence of the aerobic marine methanotroph Methylomonas methanica MC09.</title>
        <authorList>
            <person name="Boden R."/>
            <person name="Cunliffe M."/>
            <person name="Scanlan J."/>
            <person name="Moussard H."/>
            <person name="Kits K.D."/>
            <person name="Klotz M."/>
            <person name="Jetten M."/>
            <person name="Vuilleumier S."/>
            <person name="Han J."/>
            <person name="Peters L."/>
            <person name="Mikhailova N."/>
            <person name="Teshima H."/>
            <person name="Tapia R."/>
            <person name="Kyrpides N."/>
            <person name="Ivanova N."/>
            <person name="Pagani I."/>
            <person name="Cheng J.-F."/>
            <person name="Goodwin L."/>
            <person name="Han C."/>
            <person name="Hauser L."/>
            <person name="Land M."/>
            <person name="Lapidus A."/>
            <person name="Lucas S."/>
            <person name="Pitluck S."/>
            <person name="Woyke T."/>
            <person name="Stein L.Y."/>
            <person name="Murrell C."/>
        </authorList>
    </citation>
    <scope>NUCLEOTIDE SEQUENCE</scope>
    <source>
        <strain>MC09</strain>
    </source>
</reference>